<organism evidence="4 5">
    <name type="scientific">Desulfacinum hydrothermale DSM 13146</name>
    <dbReference type="NCBI Taxonomy" id="1121390"/>
    <lineage>
        <taxon>Bacteria</taxon>
        <taxon>Pseudomonadati</taxon>
        <taxon>Thermodesulfobacteriota</taxon>
        <taxon>Syntrophobacteria</taxon>
        <taxon>Syntrophobacterales</taxon>
        <taxon>Syntrophobacteraceae</taxon>
        <taxon>Desulfacinum</taxon>
    </lineage>
</organism>
<sequence length="190" mass="21157">MQVVTLLASPRPKGNSAALAHRAVERLRQGGAAVDVFSLNERNFRGCQGCLMCKTKRDRCVLEDDLTPVLESVRGADALVIATPVYWMDVTAQLKTFIDRTYSLLVPDYLTNPNPSRLGRGRKALFILVQGGPEPYPVFPRYQEVLRWLGFTETRLVHALAVRHPGDLEGRDDLFRAVDEGAGWLLAPRG</sequence>
<dbReference type="STRING" id="1121390.SAMN02746041_02333"/>
<evidence type="ECO:0000313" key="4">
    <source>
        <dbReference type="EMBL" id="SMC25444.1"/>
    </source>
</evidence>
<dbReference type="InterPro" id="IPR029039">
    <property type="entry name" value="Flavoprotein-like_sf"/>
</dbReference>
<evidence type="ECO:0000256" key="1">
    <source>
        <dbReference type="ARBA" id="ARBA00022630"/>
    </source>
</evidence>
<dbReference type="AlphaFoldDB" id="A0A1W1XNI6"/>
<dbReference type="Pfam" id="PF03358">
    <property type="entry name" value="FMN_red"/>
    <property type="match status" value="1"/>
</dbReference>
<dbReference type="Proteomes" id="UP000192783">
    <property type="component" value="Unassembled WGS sequence"/>
</dbReference>
<feature type="domain" description="NADPH-dependent FMN reductase-like" evidence="3">
    <location>
        <begin position="1"/>
        <end position="132"/>
    </location>
</feature>
<keyword evidence="2" id="KW-0288">FMN</keyword>
<reference evidence="4 5" key="1">
    <citation type="submission" date="2017-04" db="EMBL/GenBank/DDBJ databases">
        <authorList>
            <person name="Afonso C.L."/>
            <person name="Miller P.J."/>
            <person name="Scott M.A."/>
            <person name="Spackman E."/>
            <person name="Goraichik I."/>
            <person name="Dimitrov K.M."/>
            <person name="Suarez D.L."/>
            <person name="Swayne D.E."/>
        </authorList>
    </citation>
    <scope>NUCLEOTIDE SEQUENCE [LARGE SCALE GENOMIC DNA]</scope>
    <source>
        <strain evidence="4 5">DSM 13146</strain>
    </source>
</reference>
<dbReference type="InterPro" id="IPR051796">
    <property type="entry name" value="ISF_SsuE-like"/>
</dbReference>
<dbReference type="SUPFAM" id="SSF52218">
    <property type="entry name" value="Flavoproteins"/>
    <property type="match status" value="1"/>
</dbReference>
<evidence type="ECO:0000256" key="2">
    <source>
        <dbReference type="ARBA" id="ARBA00022643"/>
    </source>
</evidence>
<dbReference type="GO" id="GO:0016491">
    <property type="term" value="F:oxidoreductase activity"/>
    <property type="evidence" value="ECO:0007669"/>
    <property type="project" value="InterPro"/>
</dbReference>
<name>A0A1W1XNI6_9BACT</name>
<evidence type="ECO:0000313" key="5">
    <source>
        <dbReference type="Proteomes" id="UP000192783"/>
    </source>
</evidence>
<gene>
    <name evidence="4" type="ORF">SAMN02746041_02333</name>
</gene>
<keyword evidence="1" id="KW-0285">Flavoprotein</keyword>
<protein>
    <submittedName>
        <fullName evidence="4">NADPH-dependent FMN reductase</fullName>
    </submittedName>
</protein>
<dbReference type="Gene3D" id="3.40.50.360">
    <property type="match status" value="1"/>
</dbReference>
<dbReference type="PANTHER" id="PTHR43278">
    <property type="entry name" value="NAD(P)H-DEPENDENT FMN-CONTAINING OXIDOREDUCTASE YWQN-RELATED"/>
    <property type="match status" value="1"/>
</dbReference>
<dbReference type="PANTHER" id="PTHR43278:SF2">
    <property type="entry name" value="IRON-SULFUR FLAVOPROTEIN"/>
    <property type="match status" value="1"/>
</dbReference>
<evidence type="ECO:0000259" key="3">
    <source>
        <dbReference type="Pfam" id="PF03358"/>
    </source>
</evidence>
<proteinExistence type="predicted"/>
<accession>A0A1W1XNI6</accession>
<dbReference type="EMBL" id="FWXF01000013">
    <property type="protein sequence ID" value="SMC25444.1"/>
    <property type="molecule type" value="Genomic_DNA"/>
</dbReference>
<dbReference type="InterPro" id="IPR005025">
    <property type="entry name" value="FMN_Rdtase-like_dom"/>
</dbReference>
<keyword evidence="5" id="KW-1185">Reference proteome</keyword>